<dbReference type="GO" id="GO:0005886">
    <property type="term" value="C:plasma membrane"/>
    <property type="evidence" value="ECO:0007669"/>
    <property type="project" value="UniProtKB-SubCell"/>
</dbReference>
<keyword evidence="4 8" id="KW-1003">Cell membrane</keyword>
<gene>
    <name evidence="9" type="ORF">NCTC11343_03869</name>
    <name evidence="10" type="ORF">SPHINGO8BC_140112</name>
</gene>
<evidence type="ECO:0000256" key="8">
    <source>
        <dbReference type="RuleBase" id="RU363041"/>
    </source>
</evidence>
<keyword evidence="5 8" id="KW-0812">Transmembrane</keyword>
<feature type="transmembrane region" description="Helical" evidence="8">
    <location>
        <begin position="205"/>
        <end position="226"/>
    </location>
</feature>
<dbReference type="Pfam" id="PF01925">
    <property type="entry name" value="TauE"/>
    <property type="match status" value="1"/>
</dbReference>
<evidence type="ECO:0000256" key="5">
    <source>
        <dbReference type="ARBA" id="ARBA00022692"/>
    </source>
</evidence>
<dbReference type="PANTHER" id="PTHR30269:SF23">
    <property type="entry name" value="MEMBRANE TRANSPORTER PROTEIN YDHB-RELATED"/>
    <property type="match status" value="1"/>
</dbReference>
<feature type="transmembrane region" description="Helical" evidence="8">
    <location>
        <begin position="166"/>
        <end position="185"/>
    </location>
</feature>
<evidence type="ECO:0000256" key="4">
    <source>
        <dbReference type="ARBA" id="ARBA00022475"/>
    </source>
</evidence>
<evidence type="ECO:0000256" key="2">
    <source>
        <dbReference type="ARBA" id="ARBA00009142"/>
    </source>
</evidence>
<accession>A0A2X2JI37</accession>
<organism evidence="9 11">
    <name type="scientific">Sphingobacterium multivorum</name>
    <dbReference type="NCBI Taxonomy" id="28454"/>
    <lineage>
        <taxon>Bacteria</taxon>
        <taxon>Pseudomonadati</taxon>
        <taxon>Bacteroidota</taxon>
        <taxon>Sphingobacteriia</taxon>
        <taxon>Sphingobacteriales</taxon>
        <taxon>Sphingobacteriaceae</taxon>
        <taxon>Sphingobacterium</taxon>
    </lineage>
</organism>
<reference evidence="9 11" key="1">
    <citation type="submission" date="2018-06" db="EMBL/GenBank/DDBJ databases">
        <authorList>
            <consortium name="Pathogen Informatics"/>
            <person name="Doyle S."/>
        </authorList>
    </citation>
    <scope>NUCLEOTIDE SEQUENCE [LARGE SCALE GENOMIC DNA]</scope>
    <source>
        <strain evidence="9 11">NCTC11343</strain>
    </source>
</reference>
<sequence length="286" mass="29912">MDHTNKHIFMTILTFTIILLLGAFVAGLLGSLTGLGGGVVVIPLLTLLFHVDIRYAIGAALLASIATSSGAATAYVKEGITNIRLGMFLEIATTIGAVIGAVIAIYMPTNTIAIIFGIVLIFSAAMTIRKKNEHALSGGSALAEKLKLNSTYPADGKLIPYKLTNVVGGFSLMGVAGILSGLLGIGSGSLKVLAMDSMMKIPFKVSTTTSNFMIGVTAAASAVVYLQRGYMDPGIAFPVILGVLCGAITGSKLLKRMNPKTLRIIFAVAITLVALEMIFNGFQHKF</sequence>
<comment type="subcellular location">
    <subcellularLocation>
        <location evidence="1 8">Cell membrane</location>
        <topology evidence="1 8">Multi-pass membrane protein</topology>
    </subcellularLocation>
</comment>
<protein>
    <recommendedName>
        <fullName evidence="8">Probable membrane transporter protein</fullName>
    </recommendedName>
</protein>
<dbReference type="EMBL" id="UAUU01000011">
    <property type="protein sequence ID" value="SPZ91826.1"/>
    <property type="molecule type" value="Genomic_DNA"/>
</dbReference>
<feature type="transmembrane region" description="Helical" evidence="8">
    <location>
        <begin position="55"/>
        <end position="76"/>
    </location>
</feature>
<dbReference type="EMBL" id="CABWMV010000006">
    <property type="protein sequence ID" value="VXC52645.1"/>
    <property type="molecule type" value="Genomic_DNA"/>
</dbReference>
<proteinExistence type="inferred from homology"/>
<name>A0A2X2JI37_SPHMU</name>
<evidence type="ECO:0000256" key="1">
    <source>
        <dbReference type="ARBA" id="ARBA00004651"/>
    </source>
</evidence>
<feature type="transmembrane region" description="Helical" evidence="8">
    <location>
        <begin position="12"/>
        <end position="35"/>
    </location>
</feature>
<comment type="similarity">
    <text evidence="2 8">Belongs to the 4-toluene sulfonate uptake permease (TSUP) (TC 2.A.102) family.</text>
</comment>
<keyword evidence="3" id="KW-0813">Transport</keyword>
<keyword evidence="7 8" id="KW-0472">Membrane</keyword>
<evidence type="ECO:0000313" key="11">
    <source>
        <dbReference type="Proteomes" id="UP000251241"/>
    </source>
</evidence>
<dbReference type="AlphaFoldDB" id="A0A2X2JI37"/>
<evidence type="ECO:0000313" key="12">
    <source>
        <dbReference type="Proteomes" id="UP000432350"/>
    </source>
</evidence>
<reference evidence="10 12" key="2">
    <citation type="submission" date="2019-10" db="EMBL/GenBank/DDBJ databases">
        <authorList>
            <person name="Karimi E."/>
        </authorList>
    </citation>
    <scope>NUCLEOTIDE SEQUENCE [LARGE SCALE GENOMIC DNA]</scope>
    <source>
        <strain evidence="10">Sphingobacterium sp. 8BC</strain>
    </source>
</reference>
<dbReference type="Proteomes" id="UP000432350">
    <property type="component" value="Unassembled WGS sequence"/>
</dbReference>
<evidence type="ECO:0000313" key="9">
    <source>
        <dbReference type="EMBL" id="SPZ91826.1"/>
    </source>
</evidence>
<evidence type="ECO:0000256" key="3">
    <source>
        <dbReference type="ARBA" id="ARBA00022448"/>
    </source>
</evidence>
<dbReference type="Proteomes" id="UP000251241">
    <property type="component" value="Unassembled WGS sequence"/>
</dbReference>
<evidence type="ECO:0000256" key="6">
    <source>
        <dbReference type="ARBA" id="ARBA00022989"/>
    </source>
</evidence>
<evidence type="ECO:0000256" key="7">
    <source>
        <dbReference type="ARBA" id="ARBA00023136"/>
    </source>
</evidence>
<dbReference type="InterPro" id="IPR002781">
    <property type="entry name" value="TM_pro_TauE-like"/>
</dbReference>
<feature type="transmembrane region" description="Helical" evidence="8">
    <location>
        <begin position="262"/>
        <end position="282"/>
    </location>
</feature>
<dbReference type="PANTHER" id="PTHR30269">
    <property type="entry name" value="TRANSMEMBRANE PROTEIN YFCA"/>
    <property type="match status" value="1"/>
</dbReference>
<dbReference type="InterPro" id="IPR052017">
    <property type="entry name" value="TSUP"/>
</dbReference>
<feature type="transmembrane region" description="Helical" evidence="8">
    <location>
        <begin position="88"/>
        <end position="106"/>
    </location>
</feature>
<keyword evidence="6 8" id="KW-1133">Transmembrane helix</keyword>
<evidence type="ECO:0000313" key="10">
    <source>
        <dbReference type="EMBL" id="VXC52645.1"/>
    </source>
</evidence>
<feature type="transmembrane region" description="Helical" evidence="8">
    <location>
        <begin position="112"/>
        <end position="128"/>
    </location>
</feature>
<accession>A0A653ZC92</accession>
<feature type="transmembrane region" description="Helical" evidence="8">
    <location>
        <begin position="233"/>
        <end position="250"/>
    </location>
</feature>